<dbReference type="Pfam" id="PF00582">
    <property type="entry name" value="Usp"/>
    <property type="match status" value="1"/>
</dbReference>
<organism evidence="3 4">
    <name type="scientific">Halobaculum gomorrense</name>
    <dbReference type="NCBI Taxonomy" id="43928"/>
    <lineage>
        <taxon>Archaea</taxon>
        <taxon>Methanobacteriati</taxon>
        <taxon>Methanobacteriota</taxon>
        <taxon>Stenosarchaea group</taxon>
        <taxon>Halobacteria</taxon>
        <taxon>Halobacteriales</taxon>
        <taxon>Haloferacaceae</taxon>
        <taxon>Halobaculum</taxon>
    </lineage>
</organism>
<dbReference type="InterPro" id="IPR006015">
    <property type="entry name" value="Universal_stress_UspA"/>
</dbReference>
<gene>
    <name evidence="3" type="ORF">SAMN05443636_2633</name>
</gene>
<dbReference type="RefSeq" id="WP_073310310.1">
    <property type="nucleotide sequence ID" value="NZ_FQWV01000007.1"/>
</dbReference>
<dbReference type="AlphaFoldDB" id="A0A1M5T4E8"/>
<evidence type="ECO:0000313" key="4">
    <source>
        <dbReference type="Proteomes" id="UP000184357"/>
    </source>
</evidence>
<name>A0A1M5T4E8_9EURY</name>
<evidence type="ECO:0000313" key="3">
    <source>
        <dbReference type="EMBL" id="SHH45576.1"/>
    </source>
</evidence>
<dbReference type="STRING" id="43928.SAMN05443636_2633"/>
<dbReference type="PANTHER" id="PTHR46268:SF6">
    <property type="entry name" value="UNIVERSAL STRESS PROTEIN UP12"/>
    <property type="match status" value="1"/>
</dbReference>
<dbReference type="OrthoDB" id="105697at2157"/>
<dbReference type="InterPro" id="IPR006016">
    <property type="entry name" value="UspA"/>
</dbReference>
<dbReference type="SUPFAM" id="SSF52402">
    <property type="entry name" value="Adenine nucleotide alpha hydrolases-like"/>
    <property type="match status" value="1"/>
</dbReference>
<accession>A0A1M5T4E8</accession>
<dbReference type="PANTHER" id="PTHR46268">
    <property type="entry name" value="STRESS RESPONSE PROTEIN NHAX"/>
    <property type="match status" value="1"/>
</dbReference>
<dbReference type="CDD" id="cd00293">
    <property type="entry name" value="USP-like"/>
    <property type="match status" value="1"/>
</dbReference>
<proteinExistence type="inferred from homology"/>
<keyword evidence="4" id="KW-1185">Reference proteome</keyword>
<sequence>MPGFDTIVVATDGSDSVSRAVAVALDLAERFDAAVHALYVVDSGEVDSSPEAVREQMRNALQERGGEAIVDVQKRAGRDVTAVVREGRPANEITDYAREIDADLVATGTRGRHGENRFLIGSVAERVVRTCPVPVLTVRQLAGESGEGGYGGAPV</sequence>
<dbReference type="InterPro" id="IPR014729">
    <property type="entry name" value="Rossmann-like_a/b/a_fold"/>
</dbReference>
<protein>
    <submittedName>
        <fullName evidence="3">Nucleotide-binding universal stress protein, UspA family</fullName>
    </submittedName>
</protein>
<evidence type="ECO:0000259" key="2">
    <source>
        <dbReference type="Pfam" id="PF00582"/>
    </source>
</evidence>
<dbReference type="Gene3D" id="3.40.50.620">
    <property type="entry name" value="HUPs"/>
    <property type="match status" value="1"/>
</dbReference>
<dbReference type="PRINTS" id="PR01438">
    <property type="entry name" value="UNVRSLSTRESS"/>
</dbReference>
<feature type="domain" description="UspA" evidence="2">
    <location>
        <begin position="4"/>
        <end position="139"/>
    </location>
</feature>
<comment type="similarity">
    <text evidence="1">Belongs to the universal stress protein A family.</text>
</comment>
<dbReference type="EMBL" id="FQWV01000007">
    <property type="protein sequence ID" value="SHH45576.1"/>
    <property type="molecule type" value="Genomic_DNA"/>
</dbReference>
<dbReference type="Proteomes" id="UP000184357">
    <property type="component" value="Unassembled WGS sequence"/>
</dbReference>
<evidence type="ECO:0000256" key="1">
    <source>
        <dbReference type="ARBA" id="ARBA00008791"/>
    </source>
</evidence>
<reference evidence="3 4" key="1">
    <citation type="submission" date="2016-11" db="EMBL/GenBank/DDBJ databases">
        <authorList>
            <person name="Jaros S."/>
            <person name="Januszkiewicz K."/>
            <person name="Wedrychowicz H."/>
        </authorList>
    </citation>
    <scope>NUCLEOTIDE SEQUENCE [LARGE SCALE GENOMIC DNA]</scope>
    <source>
        <strain evidence="3 4">DSM 9297</strain>
    </source>
</reference>